<dbReference type="HOGENOM" id="CLU_782804_0_0_12"/>
<dbReference type="AlphaFoldDB" id="G8QY30"/>
<evidence type="ECO:0000313" key="2">
    <source>
        <dbReference type="Proteomes" id="UP000005632"/>
    </source>
</evidence>
<accession>G8QY30</accession>
<dbReference type="EMBL" id="CP003155">
    <property type="protein sequence ID" value="AEV28535.1"/>
    <property type="molecule type" value="Genomic_DNA"/>
</dbReference>
<proteinExistence type="predicted"/>
<keyword evidence="2" id="KW-1185">Reference proteome</keyword>
<dbReference type="STRING" id="158190.SpiGrapes_0694"/>
<protein>
    <submittedName>
        <fullName evidence="1">Uncharacterized protein</fullName>
    </submittedName>
</protein>
<sequence>MQKNHTSNYFSKRFIVICMVSLVTIPVFAQLVYSTESSIDISYGYGYYSYYSGYGSLGSLVGTLSYDGNGTEPSSLNFSGSALNNNGVTFTFLKNDGTTYTRTIDAVCYVTYTRDFGSQQIIMASSSRTYNLTRINWNYPVKFYLFFNNSDLERIFYNAPGKLVYVSTNTFFNPQEYYSPIETISNLGTTTQPIPLLGGGLLGAGGINSLPATDLYYDFSSTAIPEYSISFTANDVSINDLTDAIDNPIHITDLKLEILNYDDVYMGQTNIQVKFFQSGHASFEFINNAGKTIPFTLLANGITIIPNIKFFPWVKPLIENNLAAIGFSVTQADYDQAEMGDYNATITVELITGV</sequence>
<reference evidence="1 2" key="1">
    <citation type="submission" date="2011-11" db="EMBL/GenBank/DDBJ databases">
        <title>Complete sequence of Spirochaeta sp. grapes.</title>
        <authorList>
            <consortium name="US DOE Joint Genome Institute"/>
            <person name="Lucas S."/>
            <person name="Han J."/>
            <person name="Lapidus A."/>
            <person name="Cheng J.-F."/>
            <person name="Goodwin L."/>
            <person name="Pitluck S."/>
            <person name="Peters L."/>
            <person name="Ovchinnikova G."/>
            <person name="Munk A.C."/>
            <person name="Detter J.C."/>
            <person name="Han C."/>
            <person name="Tapia R."/>
            <person name="Land M."/>
            <person name="Hauser L."/>
            <person name="Kyrpides N."/>
            <person name="Ivanova N."/>
            <person name="Pagani I."/>
            <person name="Ritalahtilisa K."/>
            <person name="Loeffler F."/>
            <person name="Woyke T."/>
        </authorList>
    </citation>
    <scope>NUCLEOTIDE SEQUENCE [LARGE SCALE GENOMIC DNA]</scope>
    <source>
        <strain evidence="2">ATCC BAA-1885 / DSM 22778 / Grapes</strain>
    </source>
</reference>
<gene>
    <name evidence="1" type="ordered locus">SpiGrapes_0694</name>
</gene>
<evidence type="ECO:0000313" key="1">
    <source>
        <dbReference type="EMBL" id="AEV28535.1"/>
    </source>
</evidence>
<dbReference type="KEGG" id="sgp:SpiGrapes_0694"/>
<organism evidence="1 2">
    <name type="scientific">Sphaerochaeta pleomorpha (strain ATCC BAA-1885 / DSM 22778 / Grapes)</name>
    <dbReference type="NCBI Taxonomy" id="158190"/>
    <lineage>
        <taxon>Bacteria</taxon>
        <taxon>Pseudomonadati</taxon>
        <taxon>Spirochaetota</taxon>
        <taxon>Spirochaetia</taxon>
        <taxon>Spirochaetales</taxon>
        <taxon>Sphaerochaetaceae</taxon>
        <taxon>Sphaerochaeta</taxon>
    </lineage>
</organism>
<name>G8QY30_SPHPG</name>
<dbReference type="Proteomes" id="UP000005632">
    <property type="component" value="Chromosome"/>
</dbReference>